<gene>
    <name evidence="11" type="ORF">PMEA_00031905</name>
</gene>
<keyword evidence="5 8" id="KW-0472">Membrane</keyword>
<reference evidence="11 12" key="1">
    <citation type="submission" date="2022-05" db="EMBL/GenBank/DDBJ databases">
        <authorList>
            <consortium name="Genoscope - CEA"/>
            <person name="William W."/>
        </authorList>
    </citation>
    <scope>NUCLEOTIDE SEQUENCE [LARGE SCALE GENOMIC DNA]</scope>
</reference>
<organism evidence="11 12">
    <name type="scientific">Pocillopora meandrina</name>
    <dbReference type="NCBI Taxonomy" id="46732"/>
    <lineage>
        <taxon>Eukaryota</taxon>
        <taxon>Metazoa</taxon>
        <taxon>Cnidaria</taxon>
        <taxon>Anthozoa</taxon>
        <taxon>Hexacorallia</taxon>
        <taxon>Scleractinia</taxon>
        <taxon>Astrocoeniina</taxon>
        <taxon>Pocilloporidae</taxon>
        <taxon>Pocillopora</taxon>
    </lineage>
</organism>
<keyword evidence="3 8" id="KW-0812">Transmembrane</keyword>
<dbReference type="Pfam" id="PF00002">
    <property type="entry name" value="7tm_2"/>
    <property type="match status" value="1"/>
</dbReference>
<name>A0AAU9XUP5_9CNID</name>
<sequence>MFEDFIIKIKNVTKDKAGMEEVKTLRISIFKVAKAFEKFALNYGKQHLSAMRPFESFVFLKIVLVIQKAYRLNASDFSFEVQQWHTRINIASSNFEENGSLVVAFVYKDLHDLLLTDQAIRSETDNKSYINSKIMAIAMDPKPNKLRVNVILKFENLKVSTAEKRCMFWSDFNTRSEGFSEEGCHVVSLKSNSEETVCSCNHLTHFAVLMNYDGNTKLAEEDETALKIITHVGLSLSIVGILLTLILYSCLTDVGQPLSQIRMSVSMSLGAGQIIFLAGINATENKAACVTIAALMQYFLMAAFCWMLIEGIFLYLFVVKVYNINSKMYMYHVISWGLPVIMVAMSLGIAAGKEGLQSYTSDKYCWLSWTNNLIWIFVAFVAFIEILNILILIRVIREMTNLLQPTGEDNHLQQIGIGTKASVVMIPLLGVTWLFGLLSPVHKAFAYIFTILNSAQGFLIFALHCMRNTQIKERFKRKMNIVFPSSIKNNYSRKSSRVNPSEVGDIWAVELQSFAKFESKSHLT</sequence>
<evidence type="ECO:0000259" key="9">
    <source>
        <dbReference type="PROSITE" id="PS50221"/>
    </source>
</evidence>
<feature type="transmembrane region" description="Helical" evidence="8">
    <location>
        <begin position="372"/>
        <end position="396"/>
    </location>
</feature>
<dbReference type="AlphaFoldDB" id="A0AAU9XUP5"/>
<proteinExistence type="inferred from homology"/>
<dbReference type="PROSITE" id="PS50221">
    <property type="entry name" value="GAIN_B"/>
    <property type="match status" value="1"/>
</dbReference>
<evidence type="ECO:0000256" key="8">
    <source>
        <dbReference type="SAM" id="Phobius"/>
    </source>
</evidence>
<comment type="similarity">
    <text evidence="2">Belongs to the G-protein coupled receptor 2 family. Adhesion G-protein coupled receptor (ADGR) subfamily.</text>
</comment>
<dbReference type="PANTHER" id="PTHR12011:SF347">
    <property type="entry name" value="FI21270P1-RELATED"/>
    <property type="match status" value="1"/>
</dbReference>
<dbReference type="Pfam" id="PF01825">
    <property type="entry name" value="GPS"/>
    <property type="match status" value="1"/>
</dbReference>
<accession>A0AAU9XUP5</accession>
<dbReference type="PANTHER" id="PTHR12011">
    <property type="entry name" value="ADHESION G-PROTEIN COUPLED RECEPTOR"/>
    <property type="match status" value="1"/>
</dbReference>
<evidence type="ECO:0000256" key="6">
    <source>
        <dbReference type="ARBA" id="ARBA00023157"/>
    </source>
</evidence>
<dbReference type="Gene3D" id="1.20.1070.10">
    <property type="entry name" value="Rhodopsin 7-helix transmembrane proteins"/>
    <property type="match status" value="1"/>
</dbReference>
<dbReference type="PROSITE" id="PS50261">
    <property type="entry name" value="G_PROTEIN_RECEP_F2_4"/>
    <property type="match status" value="1"/>
</dbReference>
<protein>
    <submittedName>
        <fullName evidence="11">Uncharacterized protein</fullName>
    </submittedName>
</protein>
<dbReference type="PRINTS" id="PR00249">
    <property type="entry name" value="GPCRSECRETIN"/>
</dbReference>
<dbReference type="InterPro" id="IPR046338">
    <property type="entry name" value="GAIN_dom_sf"/>
</dbReference>
<evidence type="ECO:0000256" key="3">
    <source>
        <dbReference type="ARBA" id="ARBA00022692"/>
    </source>
</evidence>
<dbReference type="InterPro" id="IPR017981">
    <property type="entry name" value="GPCR_2-like_7TM"/>
</dbReference>
<dbReference type="EMBL" id="CALNXJ010000071">
    <property type="protein sequence ID" value="CAH3159230.1"/>
    <property type="molecule type" value="Genomic_DNA"/>
</dbReference>
<evidence type="ECO:0000313" key="12">
    <source>
        <dbReference type="Proteomes" id="UP001159428"/>
    </source>
</evidence>
<evidence type="ECO:0000256" key="2">
    <source>
        <dbReference type="ARBA" id="ARBA00007343"/>
    </source>
</evidence>
<evidence type="ECO:0000313" key="11">
    <source>
        <dbReference type="EMBL" id="CAH3159230.1"/>
    </source>
</evidence>
<evidence type="ECO:0000256" key="5">
    <source>
        <dbReference type="ARBA" id="ARBA00023136"/>
    </source>
</evidence>
<dbReference type="GO" id="GO:0004930">
    <property type="term" value="F:G protein-coupled receptor activity"/>
    <property type="evidence" value="ECO:0007669"/>
    <property type="project" value="InterPro"/>
</dbReference>
<feature type="transmembrane region" description="Helical" evidence="8">
    <location>
        <begin position="228"/>
        <end position="251"/>
    </location>
</feature>
<keyword evidence="12" id="KW-1185">Reference proteome</keyword>
<feature type="domain" description="GAIN-B" evidence="9">
    <location>
        <begin position="61"/>
        <end position="216"/>
    </location>
</feature>
<keyword evidence="6" id="KW-1015">Disulfide bond</keyword>
<dbReference type="InterPro" id="IPR057244">
    <property type="entry name" value="GAIN_B"/>
</dbReference>
<feature type="domain" description="G-protein coupled receptors family 2 profile 2" evidence="10">
    <location>
        <begin position="226"/>
        <end position="468"/>
    </location>
</feature>
<evidence type="ECO:0000256" key="7">
    <source>
        <dbReference type="ARBA" id="ARBA00023180"/>
    </source>
</evidence>
<feature type="transmembrane region" description="Helical" evidence="8">
    <location>
        <begin position="417"/>
        <end position="438"/>
    </location>
</feature>
<comment type="subcellular location">
    <subcellularLocation>
        <location evidence="1">Membrane</location>
        <topology evidence="1">Multi-pass membrane protein</topology>
    </subcellularLocation>
</comment>
<dbReference type="InterPro" id="IPR000203">
    <property type="entry name" value="GPS"/>
</dbReference>
<dbReference type="Proteomes" id="UP001159428">
    <property type="component" value="Unassembled WGS sequence"/>
</dbReference>
<comment type="caution">
    <text evidence="11">The sequence shown here is derived from an EMBL/GenBank/DDBJ whole genome shotgun (WGS) entry which is preliminary data.</text>
</comment>
<dbReference type="Gene3D" id="2.60.220.50">
    <property type="match status" value="1"/>
</dbReference>
<feature type="transmembrane region" description="Helical" evidence="8">
    <location>
        <begin position="444"/>
        <end position="466"/>
    </location>
</feature>
<dbReference type="SMART" id="SM00303">
    <property type="entry name" value="GPS"/>
    <property type="match status" value="1"/>
</dbReference>
<keyword evidence="4 8" id="KW-1133">Transmembrane helix</keyword>
<dbReference type="FunFam" id="1.20.1070.10:FF:000058">
    <property type="entry name" value="Adhesion G protein-coupled receptor F5"/>
    <property type="match status" value="1"/>
</dbReference>
<evidence type="ECO:0000259" key="10">
    <source>
        <dbReference type="PROSITE" id="PS50261"/>
    </source>
</evidence>
<dbReference type="InterPro" id="IPR000832">
    <property type="entry name" value="GPCR_2_secretin-like"/>
</dbReference>
<feature type="transmembrane region" description="Helical" evidence="8">
    <location>
        <begin position="263"/>
        <end position="283"/>
    </location>
</feature>
<dbReference type="GO" id="GO:0007166">
    <property type="term" value="P:cell surface receptor signaling pathway"/>
    <property type="evidence" value="ECO:0007669"/>
    <property type="project" value="InterPro"/>
</dbReference>
<feature type="transmembrane region" description="Helical" evidence="8">
    <location>
        <begin position="295"/>
        <end position="317"/>
    </location>
</feature>
<feature type="transmembrane region" description="Helical" evidence="8">
    <location>
        <begin position="329"/>
        <end position="352"/>
    </location>
</feature>
<evidence type="ECO:0000256" key="1">
    <source>
        <dbReference type="ARBA" id="ARBA00004141"/>
    </source>
</evidence>
<dbReference type="GO" id="GO:0005886">
    <property type="term" value="C:plasma membrane"/>
    <property type="evidence" value="ECO:0007669"/>
    <property type="project" value="TreeGrafter"/>
</dbReference>
<evidence type="ECO:0000256" key="4">
    <source>
        <dbReference type="ARBA" id="ARBA00022989"/>
    </source>
</evidence>
<keyword evidence="7" id="KW-0325">Glycoprotein</keyword>